<feature type="domain" description="Mycothiol-dependent maleylpyruvate isomerase metal-binding" evidence="2">
    <location>
        <begin position="9"/>
        <end position="129"/>
    </location>
</feature>
<dbReference type="PANTHER" id="PTHR40758:SF1">
    <property type="entry name" value="CONSERVED PROTEIN"/>
    <property type="match status" value="1"/>
</dbReference>
<dbReference type="SUPFAM" id="SSF109854">
    <property type="entry name" value="DinB/YfiT-like putative metalloenzymes"/>
    <property type="match status" value="1"/>
</dbReference>
<protein>
    <recommendedName>
        <fullName evidence="5">Mycothiol-dependent maleylpyruvate isomerase metal-binding domain-containing protein</fullName>
    </recommendedName>
</protein>
<organism evidence="3 4">
    <name type="scientific">Entotheonella factor</name>
    <dbReference type="NCBI Taxonomy" id="1429438"/>
    <lineage>
        <taxon>Bacteria</taxon>
        <taxon>Pseudomonadati</taxon>
        <taxon>Nitrospinota/Tectimicrobiota group</taxon>
        <taxon>Candidatus Tectimicrobiota</taxon>
        <taxon>Candidatus Entotheonellia</taxon>
        <taxon>Candidatus Entotheonellales</taxon>
        <taxon>Candidatus Entotheonellaceae</taxon>
        <taxon>Candidatus Entotheonella</taxon>
    </lineage>
</organism>
<dbReference type="Proteomes" id="UP000019141">
    <property type="component" value="Unassembled WGS sequence"/>
</dbReference>
<dbReference type="GO" id="GO:0005886">
    <property type="term" value="C:plasma membrane"/>
    <property type="evidence" value="ECO:0007669"/>
    <property type="project" value="TreeGrafter"/>
</dbReference>
<evidence type="ECO:0000259" key="2">
    <source>
        <dbReference type="Pfam" id="PF11716"/>
    </source>
</evidence>
<dbReference type="NCBIfam" id="TIGR03083">
    <property type="entry name" value="maleylpyruvate isomerase family mycothiol-dependent enzyme"/>
    <property type="match status" value="1"/>
</dbReference>
<accession>W4LE26</accession>
<dbReference type="PANTHER" id="PTHR40758">
    <property type="entry name" value="CONSERVED PROTEIN"/>
    <property type="match status" value="1"/>
</dbReference>
<dbReference type="GO" id="GO:0046872">
    <property type="term" value="F:metal ion binding"/>
    <property type="evidence" value="ECO:0007669"/>
    <property type="project" value="InterPro"/>
</dbReference>
<reference evidence="3 4" key="1">
    <citation type="journal article" date="2014" name="Nature">
        <title>An environmental bacterial taxon with a large and distinct metabolic repertoire.</title>
        <authorList>
            <person name="Wilson M.C."/>
            <person name="Mori T."/>
            <person name="Ruckert C."/>
            <person name="Uria A.R."/>
            <person name="Helf M.J."/>
            <person name="Takada K."/>
            <person name="Gernert C."/>
            <person name="Steffens U.A."/>
            <person name="Heycke N."/>
            <person name="Schmitt S."/>
            <person name="Rinke C."/>
            <person name="Helfrich E.J."/>
            <person name="Brachmann A.O."/>
            <person name="Gurgui C."/>
            <person name="Wakimoto T."/>
            <person name="Kracht M."/>
            <person name="Crusemann M."/>
            <person name="Hentschel U."/>
            <person name="Abe I."/>
            <person name="Matsunaga S."/>
            <person name="Kalinowski J."/>
            <person name="Takeyama H."/>
            <person name="Piel J."/>
        </authorList>
    </citation>
    <scope>NUCLEOTIDE SEQUENCE [LARGE SCALE GENOMIC DNA]</scope>
    <source>
        <strain evidence="4">TSY1</strain>
    </source>
</reference>
<comment type="caution">
    <text evidence="3">The sequence shown here is derived from an EMBL/GenBank/DDBJ whole genome shotgun (WGS) entry which is preliminary data.</text>
</comment>
<evidence type="ECO:0000259" key="1">
    <source>
        <dbReference type="Pfam" id="PF07398"/>
    </source>
</evidence>
<dbReference type="InterPro" id="IPR017517">
    <property type="entry name" value="Maleyloyr_isom"/>
</dbReference>
<dbReference type="Gene3D" id="1.20.120.450">
    <property type="entry name" value="dinb family like domain"/>
    <property type="match status" value="1"/>
</dbReference>
<dbReference type="HOGENOM" id="CLU_070584_1_0_7"/>
<dbReference type="EMBL" id="AZHW01000823">
    <property type="protein sequence ID" value="ETW96189.1"/>
    <property type="molecule type" value="Genomic_DNA"/>
</dbReference>
<dbReference type="InterPro" id="IPR034660">
    <property type="entry name" value="DinB/YfiT-like"/>
</dbReference>
<dbReference type="Pfam" id="PF07398">
    <property type="entry name" value="MDMPI_C"/>
    <property type="match status" value="1"/>
</dbReference>
<evidence type="ECO:0000313" key="3">
    <source>
        <dbReference type="EMBL" id="ETW96189.1"/>
    </source>
</evidence>
<dbReference type="AlphaFoldDB" id="W4LE26"/>
<name>W4LE26_ENTF1</name>
<proteinExistence type="predicted"/>
<evidence type="ECO:0008006" key="5">
    <source>
        <dbReference type="Google" id="ProtNLM"/>
    </source>
</evidence>
<sequence length="237" mass="25895">MNTDTYLQHIDTEGRTLIDAVAAAPEAAVAACPDWTNRELAKHMGDVYGFVMAQLRAGNPEARTPPDATPAPDTGDIAPWFRERHQDVLATLRATAPETPVWTFGPDKTAAFFFRRMAHETAVHRWDAQQAAGALTPIDSELALDGVNEVLEVFMLHRRVNEPPESSLHLHRTDGEGEWMLVAKDGTLTVTNEHAKGDAAARGSAQDLLLYLWGRGRGSLECYGDDALIDAWGAVTP</sequence>
<evidence type="ECO:0000313" key="4">
    <source>
        <dbReference type="Proteomes" id="UP000019141"/>
    </source>
</evidence>
<dbReference type="Pfam" id="PF11716">
    <property type="entry name" value="MDMPI_N"/>
    <property type="match status" value="1"/>
</dbReference>
<dbReference type="InterPro" id="IPR010872">
    <property type="entry name" value="MDMPI_C-term_domain"/>
</dbReference>
<dbReference type="InterPro" id="IPR024344">
    <property type="entry name" value="MDMPI_metal-binding"/>
</dbReference>
<keyword evidence="4" id="KW-1185">Reference proteome</keyword>
<gene>
    <name evidence="3" type="ORF">ETSY1_27640</name>
</gene>
<dbReference type="PATRIC" id="fig|1429438.4.peg.5271"/>
<feature type="domain" description="MDMPI C-terminal" evidence="1">
    <location>
        <begin position="141"/>
        <end position="230"/>
    </location>
</feature>